<comment type="caution">
    <text evidence="2">The sequence shown here is derived from an EMBL/GenBank/DDBJ whole genome shotgun (WGS) entry which is preliminary data.</text>
</comment>
<organism evidence="2 3">
    <name type="scientific">Microbispora cellulosiformans</name>
    <dbReference type="NCBI Taxonomy" id="2614688"/>
    <lineage>
        <taxon>Bacteria</taxon>
        <taxon>Bacillati</taxon>
        <taxon>Actinomycetota</taxon>
        <taxon>Actinomycetes</taxon>
        <taxon>Streptosporangiales</taxon>
        <taxon>Streptosporangiaceae</taxon>
        <taxon>Microbispora</taxon>
    </lineage>
</organism>
<keyword evidence="1" id="KW-0732">Signal</keyword>
<accession>A0A5J5JXC6</accession>
<evidence type="ECO:0000313" key="3">
    <source>
        <dbReference type="Proteomes" id="UP000327011"/>
    </source>
</evidence>
<feature type="chain" id="PRO_5039349942" evidence="1">
    <location>
        <begin position="21"/>
        <end position="155"/>
    </location>
</feature>
<protein>
    <submittedName>
        <fullName evidence="2">Uncharacterized protein</fullName>
    </submittedName>
</protein>
<reference evidence="2 3" key="1">
    <citation type="submission" date="2019-09" db="EMBL/GenBank/DDBJ databases">
        <title>Screening of Novel Bioactive Compounds from Soil-Associated.</title>
        <authorList>
            <person name="Gong X."/>
        </authorList>
    </citation>
    <scope>NUCLEOTIDE SEQUENCE [LARGE SCALE GENOMIC DNA]</scope>
    <source>
        <strain evidence="2 3">Gxj-6</strain>
    </source>
</reference>
<dbReference type="EMBL" id="VYTZ01000009">
    <property type="protein sequence ID" value="KAA9376117.1"/>
    <property type="molecule type" value="Genomic_DNA"/>
</dbReference>
<evidence type="ECO:0000256" key="1">
    <source>
        <dbReference type="SAM" id="SignalP"/>
    </source>
</evidence>
<name>A0A5J5JXC6_9ACTN</name>
<proteinExistence type="predicted"/>
<dbReference type="RefSeq" id="WP_150936691.1">
    <property type="nucleotide sequence ID" value="NZ_VYTZ01000009.1"/>
</dbReference>
<dbReference type="AlphaFoldDB" id="A0A5J5JXC6"/>
<sequence>MSMRITAPSAVRSLALAVLAATAVAGCGAGGHATPQTSAAAHKQPAPEASAAKVVANPLPTKVANEPSVRENVVQTKCASVPGGWGAEGTAKNPGKKAVTYKIVVYFTTKKATTLDFAQARVTVPPGKTVPWKASKHFHTEGEMLCPMPGISVET</sequence>
<evidence type="ECO:0000313" key="2">
    <source>
        <dbReference type="EMBL" id="KAA9376117.1"/>
    </source>
</evidence>
<dbReference type="Proteomes" id="UP000327011">
    <property type="component" value="Unassembled WGS sequence"/>
</dbReference>
<gene>
    <name evidence="2" type="ORF">F5972_25755</name>
</gene>
<keyword evidence="3" id="KW-1185">Reference proteome</keyword>
<feature type="signal peptide" evidence="1">
    <location>
        <begin position="1"/>
        <end position="20"/>
    </location>
</feature>
<dbReference type="PROSITE" id="PS51257">
    <property type="entry name" value="PROKAR_LIPOPROTEIN"/>
    <property type="match status" value="1"/>
</dbReference>